<dbReference type="GO" id="GO:0005524">
    <property type="term" value="F:ATP binding"/>
    <property type="evidence" value="ECO:0007669"/>
    <property type="project" value="UniProtKB-KW"/>
</dbReference>
<dbReference type="GO" id="GO:0016887">
    <property type="term" value="F:ATP hydrolysis activity"/>
    <property type="evidence" value="ECO:0007669"/>
    <property type="project" value="InterPro"/>
</dbReference>
<name>A0A2K9E2D4_9FIRM</name>
<organism evidence="5 6">
    <name type="scientific">Acetivibrio saccincola</name>
    <dbReference type="NCBI Taxonomy" id="1677857"/>
    <lineage>
        <taxon>Bacteria</taxon>
        <taxon>Bacillati</taxon>
        <taxon>Bacillota</taxon>
        <taxon>Clostridia</taxon>
        <taxon>Eubacteriales</taxon>
        <taxon>Oscillospiraceae</taxon>
        <taxon>Acetivibrio</taxon>
    </lineage>
</organism>
<dbReference type="InterPro" id="IPR051782">
    <property type="entry name" value="ABC_Transporter_VariousFunc"/>
</dbReference>
<evidence type="ECO:0000259" key="4">
    <source>
        <dbReference type="Pfam" id="PF00005"/>
    </source>
</evidence>
<dbReference type="InterPro" id="IPR003439">
    <property type="entry name" value="ABC_transporter-like_ATP-bd"/>
</dbReference>
<dbReference type="RefSeq" id="WP_101301821.1">
    <property type="nucleotide sequence ID" value="NZ_CP025197.1"/>
</dbReference>
<evidence type="ECO:0000256" key="1">
    <source>
        <dbReference type="ARBA" id="ARBA00022448"/>
    </source>
</evidence>
<dbReference type="EMBL" id="CP025197">
    <property type="protein sequence ID" value="AUG57902.1"/>
    <property type="molecule type" value="Genomic_DNA"/>
</dbReference>
<keyword evidence="2" id="KW-0547">Nucleotide-binding</keyword>
<dbReference type="Gene3D" id="3.40.50.300">
    <property type="entry name" value="P-loop containing nucleotide triphosphate hydrolases"/>
    <property type="match status" value="1"/>
</dbReference>
<evidence type="ECO:0000256" key="3">
    <source>
        <dbReference type="ARBA" id="ARBA00022840"/>
    </source>
</evidence>
<dbReference type="Proteomes" id="UP000233534">
    <property type="component" value="Chromosome"/>
</dbReference>
<dbReference type="InterPro" id="IPR027417">
    <property type="entry name" value="P-loop_NTPase"/>
</dbReference>
<accession>A0A2K9E2D4</accession>
<protein>
    <submittedName>
        <fullName evidence="5">SkfA peptide export ATP-binding protein SkfE</fullName>
        <ecNumber evidence="5">3.6.3.25</ecNumber>
    </submittedName>
</protein>
<dbReference type="EC" id="3.6.3.25" evidence="5"/>
<sequence>MIEVKDLSKIYSNGKGVFDINFKVEKGEVFGFLGPNGAGKTTTIRNLLGFTNPTKGSCSINGMDCRKEASRIQKILGYIPGETAFFDNMTGIQFINFISDMRGMDCSKRRDYLIGFFELEANRKIRKMSKGMKQRKVILSPYQVMRI</sequence>
<reference evidence="5 6" key="1">
    <citation type="submission" date="2017-12" db="EMBL/GenBank/DDBJ databases">
        <title>Complete genome sequence of Herbivorax saccincola GGR1, a novel Cellulosome-producing hydrolytic bacterium in a thermophilic biogas plant, established by Illumina and Nanopore MinION sequencing.</title>
        <authorList>
            <person name="Pechtl A."/>
            <person name="Ruckert C."/>
            <person name="Koeck D.E."/>
            <person name="Maus I."/>
            <person name="Winkler A."/>
            <person name="Kalinowski J."/>
            <person name="Puhler A."/>
            <person name="Schwarz W.W."/>
            <person name="Zverlov V.V."/>
            <person name="Schluter A."/>
            <person name="Liebl W."/>
        </authorList>
    </citation>
    <scope>NUCLEOTIDE SEQUENCE [LARGE SCALE GENOMIC DNA]</scope>
    <source>
        <strain evidence="6">SR1</strain>
    </source>
</reference>
<dbReference type="AlphaFoldDB" id="A0A2K9E2D4"/>
<dbReference type="Pfam" id="PF00005">
    <property type="entry name" value="ABC_tran"/>
    <property type="match status" value="1"/>
</dbReference>
<keyword evidence="5" id="KW-0378">Hydrolase</keyword>
<gene>
    <name evidence="5" type="primary">skfE</name>
    <name evidence="5" type="ORF">HVS_10025</name>
</gene>
<evidence type="ECO:0000313" key="5">
    <source>
        <dbReference type="EMBL" id="AUG57902.1"/>
    </source>
</evidence>
<dbReference type="PANTHER" id="PTHR42939:SF1">
    <property type="entry name" value="ABC TRANSPORTER ATP-BINDING PROTEIN ALBC-RELATED"/>
    <property type="match status" value="1"/>
</dbReference>
<evidence type="ECO:0000256" key="2">
    <source>
        <dbReference type="ARBA" id="ARBA00022741"/>
    </source>
</evidence>
<feature type="domain" description="ABC transporter" evidence="4">
    <location>
        <begin position="19"/>
        <end position="138"/>
    </location>
</feature>
<dbReference type="PANTHER" id="PTHR42939">
    <property type="entry name" value="ABC TRANSPORTER ATP-BINDING PROTEIN ALBC-RELATED"/>
    <property type="match status" value="1"/>
</dbReference>
<evidence type="ECO:0000313" key="6">
    <source>
        <dbReference type="Proteomes" id="UP000233534"/>
    </source>
</evidence>
<dbReference type="SUPFAM" id="SSF52540">
    <property type="entry name" value="P-loop containing nucleoside triphosphate hydrolases"/>
    <property type="match status" value="1"/>
</dbReference>
<keyword evidence="1" id="KW-0813">Transport</keyword>
<keyword evidence="3 5" id="KW-0067">ATP-binding</keyword>
<keyword evidence="6" id="KW-1185">Reference proteome</keyword>
<proteinExistence type="predicted"/>
<dbReference type="KEGG" id="hsc:HVS_10025"/>